<reference evidence="4" key="1">
    <citation type="journal article" date="2020" name="Stud. Mycol.">
        <title>101 Dothideomycetes genomes: A test case for predicting lifestyles and emergence of pathogens.</title>
        <authorList>
            <person name="Haridas S."/>
            <person name="Albert R."/>
            <person name="Binder M."/>
            <person name="Bloem J."/>
            <person name="LaButti K."/>
            <person name="Salamov A."/>
            <person name="Andreopoulos B."/>
            <person name="Baker S."/>
            <person name="Barry K."/>
            <person name="Bills G."/>
            <person name="Bluhm B."/>
            <person name="Cannon C."/>
            <person name="Castanera R."/>
            <person name="Culley D."/>
            <person name="Daum C."/>
            <person name="Ezra D."/>
            <person name="Gonzalez J."/>
            <person name="Henrissat B."/>
            <person name="Kuo A."/>
            <person name="Liang C."/>
            <person name="Lipzen A."/>
            <person name="Lutzoni F."/>
            <person name="Magnuson J."/>
            <person name="Mondo S."/>
            <person name="Nolan M."/>
            <person name="Ohm R."/>
            <person name="Pangilinan J."/>
            <person name="Park H.-J."/>
            <person name="Ramirez L."/>
            <person name="Alfaro M."/>
            <person name="Sun H."/>
            <person name="Tritt A."/>
            <person name="Yoshinaga Y."/>
            <person name="Zwiers L.-H."/>
            <person name="Turgeon B."/>
            <person name="Goodwin S."/>
            <person name="Spatafora J."/>
            <person name="Crous P."/>
            <person name="Grigoriev I."/>
        </authorList>
    </citation>
    <scope>NUCLEOTIDE SEQUENCE [LARGE SCALE GENOMIC DNA]</scope>
    <source>
        <strain evidence="4">CBS 304.66</strain>
    </source>
</reference>
<accession>A0A9P4MZA3</accession>
<evidence type="ECO:0000256" key="2">
    <source>
        <dbReference type="SAM" id="MobiDB-lite"/>
    </source>
</evidence>
<keyword evidence="4" id="KW-1185">Reference proteome</keyword>
<proteinExistence type="predicted"/>
<protein>
    <submittedName>
        <fullName evidence="3">Uncharacterized protein</fullName>
    </submittedName>
</protein>
<keyword evidence="1" id="KW-0175">Coiled coil</keyword>
<name>A0A9P4MZA3_9PLEO</name>
<feature type="compositionally biased region" description="Basic and acidic residues" evidence="2">
    <location>
        <begin position="257"/>
        <end position="269"/>
    </location>
</feature>
<evidence type="ECO:0000313" key="4">
    <source>
        <dbReference type="Proteomes" id="UP000800093"/>
    </source>
</evidence>
<organism evidence="3 4">
    <name type="scientific">Lojkania enalia</name>
    <dbReference type="NCBI Taxonomy" id="147567"/>
    <lineage>
        <taxon>Eukaryota</taxon>
        <taxon>Fungi</taxon>
        <taxon>Dikarya</taxon>
        <taxon>Ascomycota</taxon>
        <taxon>Pezizomycotina</taxon>
        <taxon>Dothideomycetes</taxon>
        <taxon>Pleosporomycetidae</taxon>
        <taxon>Pleosporales</taxon>
        <taxon>Pleosporales incertae sedis</taxon>
        <taxon>Lojkania</taxon>
    </lineage>
</organism>
<feature type="region of interest" description="Disordered" evidence="2">
    <location>
        <begin position="257"/>
        <end position="309"/>
    </location>
</feature>
<feature type="compositionally biased region" description="Basic residues" evidence="2">
    <location>
        <begin position="270"/>
        <end position="279"/>
    </location>
</feature>
<dbReference type="AlphaFoldDB" id="A0A9P4MZA3"/>
<sequence length="309" mass="34517">MNNPNPVPVQPSEIMYCVGDLQFRYVLAPQAAGVTENPLPGAANLQPAEVSDSEAADLRSSSPVYFPREDDGHDAIGNAGVTVQPGLRTRCSVSPSASSSSIIDNLPRLSFKRLIPCARLESSPELGETWLRSGSTISTNEEEGSDEGVVFLNHVVARPGEHIDNIKGRIDNLGERINNVTERTDNLDEQINNLIEQINVVSARIHILEDRDRSIQSSVDVYRNGNDSLLHKMNRVIEKTERLTELLQEGRVEYHKQDNSQRRLRWDSSRKRKRSHRAQRSLSIGNNIEGIQSPPPSYSPISRKKKRIS</sequence>
<dbReference type="Proteomes" id="UP000800093">
    <property type="component" value="Unassembled WGS sequence"/>
</dbReference>
<feature type="compositionally biased region" description="Polar residues" evidence="2">
    <location>
        <begin position="280"/>
        <end position="290"/>
    </location>
</feature>
<comment type="caution">
    <text evidence="3">The sequence shown here is derived from an EMBL/GenBank/DDBJ whole genome shotgun (WGS) entry which is preliminary data.</text>
</comment>
<dbReference type="EMBL" id="ML986689">
    <property type="protein sequence ID" value="KAF2260097.1"/>
    <property type="molecule type" value="Genomic_DNA"/>
</dbReference>
<evidence type="ECO:0000256" key="1">
    <source>
        <dbReference type="SAM" id="Coils"/>
    </source>
</evidence>
<dbReference type="Gene3D" id="1.20.5.340">
    <property type="match status" value="1"/>
</dbReference>
<feature type="coiled-coil region" evidence="1">
    <location>
        <begin position="163"/>
        <end position="211"/>
    </location>
</feature>
<evidence type="ECO:0000313" key="3">
    <source>
        <dbReference type="EMBL" id="KAF2260097.1"/>
    </source>
</evidence>
<gene>
    <name evidence="3" type="ORF">CC78DRAFT_571418</name>
</gene>